<evidence type="ECO:0000313" key="2">
    <source>
        <dbReference type="EMBL" id="EGF14536.1"/>
    </source>
</evidence>
<feature type="transmembrane region" description="Helical" evidence="1">
    <location>
        <begin position="77"/>
        <end position="95"/>
    </location>
</feature>
<proteinExistence type="predicted"/>
<dbReference type="EMBL" id="AFBD01000004">
    <property type="protein sequence ID" value="EGF14536.1"/>
    <property type="molecule type" value="Genomic_DNA"/>
</dbReference>
<gene>
    <name evidence="2" type="ORF">HMPREF9386_1190</name>
</gene>
<evidence type="ECO:0000256" key="1">
    <source>
        <dbReference type="SAM" id="Phobius"/>
    </source>
</evidence>
<keyword evidence="1" id="KW-0812">Transmembrane</keyword>
<feature type="transmembrane region" description="Helical" evidence="1">
    <location>
        <begin position="33"/>
        <end position="57"/>
    </location>
</feature>
<dbReference type="AlphaFoldDB" id="F2C7W4"/>
<dbReference type="Proteomes" id="UP000005955">
    <property type="component" value="Unassembled WGS sequence"/>
</dbReference>
<evidence type="ECO:0000313" key="3">
    <source>
        <dbReference type="Proteomes" id="UP000005955"/>
    </source>
</evidence>
<organism evidence="2 3">
    <name type="scientific">Streptococcus sanguinis SK330</name>
    <dbReference type="NCBI Taxonomy" id="888813"/>
    <lineage>
        <taxon>Bacteria</taxon>
        <taxon>Bacillati</taxon>
        <taxon>Bacillota</taxon>
        <taxon>Bacilli</taxon>
        <taxon>Lactobacillales</taxon>
        <taxon>Streptococcaceae</taxon>
        <taxon>Streptococcus</taxon>
    </lineage>
</organism>
<sequence length="112" mass="13111">MCKVIVSSIDTILQNRYNTFKIKWREVMNMHQLNVILFLAASLKLSFELFPILQISLSALSGLLELFSNFLQVSTNFLDSLVRLLTILVMLLELIKRIKKEPKQTRKPRKFK</sequence>
<keyword evidence="1" id="KW-1133">Transmembrane helix</keyword>
<protein>
    <submittedName>
        <fullName evidence="2">Uncharacterized protein</fullName>
    </submittedName>
</protein>
<dbReference type="HOGENOM" id="CLU_2144504_0_0_9"/>
<keyword evidence="1" id="KW-0472">Membrane</keyword>
<reference evidence="2 3" key="1">
    <citation type="submission" date="2011-02" db="EMBL/GenBank/DDBJ databases">
        <authorList>
            <person name="Muzny D."/>
            <person name="Qin X."/>
            <person name="Deng J."/>
            <person name="Jiang H."/>
            <person name="Liu Y."/>
            <person name="Qu J."/>
            <person name="Song X.-Z."/>
            <person name="Zhang L."/>
            <person name="Thornton R."/>
            <person name="Coyle M."/>
            <person name="Francisco L."/>
            <person name="Jackson L."/>
            <person name="Javaid M."/>
            <person name="Korchina V."/>
            <person name="Kovar C."/>
            <person name="Mata R."/>
            <person name="Mathew T."/>
            <person name="Ngo R."/>
            <person name="Nguyen L."/>
            <person name="Nguyen N."/>
            <person name="Okwuonu G."/>
            <person name="Ongeri F."/>
            <person name="Pham C."/>
            <person name="Simmons D."/>
            <person name="Wilczek-Boney K."/>
            <person name="Hale W."/>
            <person name="Jakkamsetti A."/>
            <person name="Pham P."/>
            <person name="Ruth R."/>
            <person name="San Lucas F."/>
            <person name="Warren J."/>
            <person name="Zhang J."/>
            <person name="Zhao Z."/>
            <person name="Zhou C."/>
            <person name="Zhu D."/>
            <person name="Lee S."/>
            <person name="Bess C."/>
            <person name="Blankenburg K."/>
            <person name="Forbes L."/>
            <person name="Fu Q."/>
            <person name="Gubbala S."/>
            <person name="Hirani K."/>
            <person name="Jayaseelan J.C."/>
            <person name="Lara F."/>
            <person name="Munidasa M."/>
            <person name="Palculict T."/>
            <person name="Patil S."/>
            <person name="Pu L.-L."/>
            <person name="Saada N."/>
            <person name="Tang L."/>
            <person name="Weissenberger G."/>
            <person name="Zhu Y."/>
            <person name="Hemphill L."/>
            <person name="Shang Y."/>
            <person name="Youmans B."/>
            <person name="Ayvaz T."/>
            <person name="Ross M."/>
            <person name="Santibanez J."/>
            <person name="Aqrawi P."/>
            <person name="Gross S."/>
            <person name="Joshi V."/>
            <person name="Fowler G."/>
            <person name="Nazareth L."/>
            <person name="Reid J."/>
            <person name="Worley K."/>
            <person name="Petrosino J."/>
            <person name="Highlander S."/>
            <person name="Gibbs R."/>
        </authorList>
    </citation>
    <scope>NUCLEOTIDE SEQUENCE [LARGE SCALE GENOMIC DNA]</scope>
    <source>
        <strain evidence="2 3">SK330</strain>
    </source>
</reference>
<comment type="caution">
    <text evidence="2">The sequence shown here is derived from an EMBL/GenBank/DDBJ whole genome shotgun (WGS) entry which is preliminary data.</text>
</comment>
<name>F2C7W4_STRSA</name>
<accession>F2C7W4</accession>